<dbReference type="AlphaFoldDB" id="A0AAD7H5A1"/>
<dbReference type="EMBL" id="JARKIB010000370">
    <property type="protein sequence ID" value="KAJ7712294.1"/>
    <property type="molecule type" value="Genomic_DNA"/>
</dbReference>
<name>A0AAD7H5A1_9AGAR</name>
<evidence type="ECO:0000256" key="1">
    <source>
        <dbReference type="SAM" id="MobiDB-lite"/>
    </source>
</evidence>
<evidence type="ECO:0000313" key="2">
    <source>
        <dbReference type="EMBL" id="KAJ7712294.1"/>
    </source>
</evidence>
<protein>
    <submittedName>
        <fullName evidence="2">Uncharacterized protein</fullName>
    </submittedName>
</protein>
<organism evidence="2 3">
    <name type="scientific">Mycena metata</name>
    <dbReference type="NCBI Taxonomy" id="1033252"/>
    <lineage>
        <taxon>Eukaryota</taxon>
        <taxon>Fungi</taxon>
        <taxon>Dikarya</taxon>
        <taxon>Basidiomycota</taxon>
        <taxon>Agaricomycotina</taxon>
        <taxon>Agaricomycetes</taxon>
        <taxon>Agaricomycetidae</taxon>
        <taxon>Agaricales</taxon>
        <taxon>Marasmiineae</taxon>
        <taxon>Mycenaceae</taxon>
        <taxon>Mycena</taxon>
    </lineage>
</organism>
<reference evidence="2" key="1">
    <citation type="submission" date="2023-03" db="EMBL/GenBank/DDBJ databases">
        <title>Massive genome expansion in bonnet fungi (Mycena s.s.) driven by repeated elements and novel gene families across ecological guilds.</title>
        <authorList>
            <consortium name="Lawrence Berkeley National Laboratory"/>
            <person name="Harder C.B."/>
            <person name="Miyauchi S."/>
            <person name="Viragh M."/>
            <person name="Kuo A."/>
            <person name="Thoen E."/>
            <person name="Andreopoulos B."/>
            <person name="Lu D."/>
            <person name="Skrede I."/>
            <person name="Drula E."/>
            <person name="Henrissat B."/>
            <person name="Morin E."/>
            <person name="Kohler A."/>
            <person name="Barry K."/>
            <person name="LaButti K."/>
            <person name="Morin E."/>
            <person name="Salamov A."/>
            <person name="Lipzen A."/>
            <person name="Mereny Z."/>
            <person name="Hegedus B."/>
            <person name="Baldrian P."/>
            <person name="Stursova M."/>
            <person name="Weitz H."/>
            <person name="Taylor A."/>
            <person name="Grigoriev I.V."/>
            <person name="Nagy L.G."/>
            <person name="Martin F."/>
            <person name="Kauserud H."/>
        </authorList>
    </citation>
    <scope>NUCLEOTIDE SEQUENCE</scope>
    <source>
        <strain evidence="2">CBHHK182m</strain>
    </source>
</reference>
<accession>A0AAD7H5A1</accession>
<feature type="compositionally biased region" description="Basic and acidic residues" evidence="1">
    <location>
        <begin position="1"/>
        <end position="11"/>
    </location>
</feature>
<dbReference type="Proteomes" id="UP001215598">
    <property type="component" value="Unassembled WGS sequence"/>
</dbReference>
<sequence length="344" mass="37638">MDGAPTHETRSKNSTSSLAAGMVPKHVESGHPVEVSNMDGLTDGWCSNTLKTIQMDGTPTPGNGLFLRVGATTRPISLNMDGALTHEKGRLFEILVKNDGWCPDTWKWPVSACRGTNPIYKINGTPTHGNGLLPLVGAPLVVPQHVENDEWSPNTGWYLNTWKWAVSACRGTTGGASTHKNGGFFEISDKNGAPTRIYNTKKPHRSGVLQKFPKKEGFLLGPGFLNRIIPHSIHPSFTLEDIPDTATRTSIASPQVPLPLRPARAAVAVGHGLRRVNRCVHRMLVYLRRPHMLVYAHRTFSVHRSTRISHILILVRTAIATSAFKIPDASVLAYATLTLCFICP</sequence>
<feature type="region of interest" description="Disordered" evidence="1">
    <location>
        <begin position="1"/>
        <end position="23"/>
    </location>
</feature>
<evidence type="ECO:0000313" key="3">
    <source>
        <dbReference type="Proteomes" id="UP001215598"/>
    </source>
</evidence>
<keyword evidence="3" id="KW-1185">Reference proteome</keyword>
<comment type="caution">
    <text evidence="2">The sequence shown here is derived from an EMBL/GenBank/DDBJ whole genome shotgun (WGS) entry which is preliminary data.</text>
</comment>
<gene>
    <name evidence="2" type="ORF">B0H16DRAFT_1479540</name>
</gene>
<proteinExistence type="predicted"/>